<organism evidence="1 2">
    <name type="scientific">Hungatella hathewayi</name>
    <dbReference type="NCBI Taxonomy" id="154046"/>
    <lineage>
        <taxon>Bacteria</taxon>
        <taxon>Bacillati</taxon>
        <taxon>Bacillota</taxon>
        <taxon>Clostridia</taxon>
        <taxon>Lachnospirales</taxon>
        <taxon>Lachnospiraceae</taxon>
        <taxon>Hungatella</taxon>
    </lineage>
</organism>
<accession>A0A174GW68</accession>
<evidence type="ECO:0000313" key="2">
    <source>
        <dbReference type="Proteomes" id="UP000095651"/>
    </source>
</evidence>
<dbReference type="EMBL" id="CYZE01000009">
    <property type="protein sequence ID" value="CUO64775.1"/>
    <property type="molecule type" value="Genomic_DNA"/>
</dbReference>
<dbReference type="Proteomes" id="UP000095651">
    <property type="component" value="Unassembled WGS sequence"/>
</dbReference>
<name>A0A174GW68_9FIRM</name>
<gene>
    <name evidence="1" type="ORF">ERS852407_03478</name>
</gene>
<dbReference type="AlphaFoldDB" id="A0A174GW68"/>
<proteinExistence type="predicted"/>
<evidence type="ECO:0000313" key="1">
    <source>
        <dbReference type="EMBL" id="CUO64775.1"/>
    </source>
</evidence>
<reference evidence="1 2" key="1">
    <citation type="submission" date="2015-09" db="EMBL/GenBank/DDBJ databases">
        <authorList>
            <consortium name="Pathogen Informatics"/>
        </authorList>
    </citation>
    <scope>NUCLEOTIDE SEQUENCE [LARGE SCALE GENOMIC DNA]</scope>
    <source>
        <strain evidence="1 2">2789STDY5608850</strain>
    </source>
</reference>
<protein>
    <submittedName>
        <fullName evidence="1">Uncharacterized protein</fullName>
    </submittedName>
</protein>
<sequence length="46" mass="5273">MLNENNRNRPWYPCRQLQGAAAGEQSQQVSAFFYFGCNFLGKTESI</sequence>